<comment type="similarity">
    <text evidence="6 7">Belongs to the class I-like SAM-binding methyltransferase superfamily. C5-methyltransferase family.</text>
</comment>
<dbReference type="Gene3D" id="3.40.50.150">
    <property type="entry name" value="Vaccinia Virus protein VP39"/>
    <property type="match status" value="1"/>
</dbReference>
<dbReference type="PANTHER" id="PTHR10629">
    <property type="entry name" value="CYTOSINE-SPECIFIC METHYLTRANSFERASE"/>
    <property type="match status" value="1"/>
</dbReference>
<evidence type="ECO:0000256" key="1">
    <source>
        <dbReference type="ARBA" id="ARBA00022603"/>
    </source>
</evidence>
<reference evidence="10 11" key="1">
    <citation type="submission" date="2020-04" db="EMBL/GenBank/DDBJ databases">
        <authorList>
            <person name="De Canck E."/>
        </authorList>
    </citation>
    <scope>NUCLEOTIDE SEQUENCE [LARGE SCALE GENOMIC DNA]</scope>
    <source>
        <strain evidence="10 11">LMG 28138</strain>
    </source>
</reference>
<dbReference type="EMBL" id="CADIKM010000006">
    <property type="protein sequence ID" value="CAB3784446.1"/>
    <property type="molecule type" value="Genomic_DNA"/>
</dbReference>
<dbReference type="InterPro" id="IPR029063">
    <property type="entry name" value="SAM-dependent_MTases_sf"/>
</dbReference>
<evidence type="ECO:0000256" key="4">
    <source>
        <dbReference type="ARBA" id="ARBA00022747"/>
    </source>
</evidence>
<keyword evidence="2 6" id="KW-0808">Transferase</keyword>
<accession>A0A6S7BCT4</accession>
<dbReference type="PROSITE" id="PS00094">
    <property type="entry name" value="C5_MTASE_1"/>
    <property type="match status" value="1"/>
</dbReference>
<dbReference type="PANTHER" id="PTHR10629:SF52">
    <property type="entry name" value="DNA (CYTOSINE-5)-METHYLTRANSFERASE 1"/>
    <property type="match status" value="1"/>
</dbReference>
<evidence type="ECO:0000256" key="2">
    <source>
        <dbReference type="ARBA" id="ARBA00022679"/>
    </source>
</evidence>
<evidence type="ECO:0000256" key="5">
    <source>
        <dbReference type="ARBA" id="ARBA00047422"/>
    </source>
</evidence>
<dbReference type="InterPro" id="IPR050390">
    <property type="entry name" value="C5-Methyltransferase"/>
</dbReference>
<dbReference type="PROSITE" id="PS51679">
    <property type="entry name" value="SAM_MT_C5"/>
    <property type="match status" value="1"/>
</dbReference>
<keyword evidence="3 6" id="KW-0949">S-adenosyl-L-methionine</keyword>
<keyword evidence="4" id="KW-0680">Restriction system</keyword>
<dbReference type="EC" id="2.1.1.37" evidence="8"/>
<name>A0A6S7BCT4_9BURK</name>
<feature type="active site" evidence="6">
    <location>
        <position position="71"/>
    </location>
</feature>
<evidence type="ECO:0000256" key="8">
    <source>
        <dbReference type="RuleBase" id="RU000417"/>
    </source>
</evidence>
<dbReference type="GO" id="GO:0044027">
    <property type="term" value="P:negative regulation of gene expression via chromosomal CpG island methylation"/>
    <property type="evidence" value="ECO:0007669"/>
    <property type="project" value="TreeGrafter"/>
</dbReference>
<evidence type="ECO:0000256" key="3">
    <source>
        <dbReference type="ARBA" id="ARBA00022691"/>
    </source>
</evidence>
<dbReference type="Pfam" id="PF00145">
    <property type="entry name" value="DNA_methylase"/>
    <property type="match status" value="2"/>
</dbReference>
<sequence>MIFGSVCSGIEAASCAWHPLGWRAEFLSEIEPFPSAVLAHHYPHVPNLGDMTKFKDWPDAAIDLLVGGTPCQSFSVAGLRKGLADPRGNLMLTYLAIAERYAPRWLVWENVPGVLSSNGGRDFGTLLGGLAELGYGFAYRVLDAQYFGVAQRRRRVFVIGHLGDWRPAAAVLFERESMRGDSAPSRKSREGIAPTLSARTKGGGGLGTDFECDGGLIAGTLCSDSHPGGYSGQDAYTNRLVAHSLRGEGFDASEDGTGRGTPLVPVAFDCKSSGQNGFGIGEIASTMRSMGHSNSHQNGGGHQAVMHDSAVRRLTPMECERLQGFPDDYTRITVRGKPAADGPRYKALGNSMAVPCMAWIGRRIQLVDDLISMEIAA</sequence>
<keyword evidence="11" id="KW-1185">Reference proteome</keyword>
<keyword evidence="1 6" id="KW-0489">Methyltransferase</keyword>
<dbReference type="Proteomes" id="UP000494115">
    <property type="component" value="Unassembled WGS sequence"/>
</dbReference>
<gene>
    <name evidence="10" type="primary">hpaIIM</name>
    <name evidence="10" type="ORF">LMG28138_01811</name>
</gene>
<dbReference type="AlphaFoldDB" id="A0A6S7BCT4"/>
<proteinExistence type="inferred from homology"/>
<evidence type="ECO:0000256" key="9">
    <source>
        <dbReference type="SAM" id="MobiDB-lite"/>
    </source>
</evidence>
<comment type="catalytic activity">
    <reaction evidence="5 8">
        <text>a 2'-deoxycytidine in DNA + S-adenosyl-L-methionine = a 5-methyl-2'-deoxycytidine in DNA + S-adenosyl-L-homocysteine + H(+)</text>
        <dbReference type="Rhea" id="RHEA:13681"/>
        <dbReference type="Rhea" id="RHEA-COMP:11369"/>
        <dbReference type="Rhea" id="RHEA-COMP:11370"/>
        <dbReference type="ChEBI" id="CHEBI:15378"/>
        <dbReference type="ChEBI" id="CHEBI:57856"/>
        <dbReference type="ChEBI" id="CHEBI:59789"/>
        <dbReference type="ChEBI" id="CHEBI:85452"/>
        <dbReference type="ChEBI" id="CHEBI:85454"/>
        <dbReference type="EC" id="2.1.1.37"/>
    </reaction>
</comment>
<dbReference type="GO" id="GO:0003677">
    <property type="term" value="F:DNA binding"/>
    <property type="evidence" value="ECO:0007669"/>
    <property type="project" value="TreeGrafter"/>
</dbReference>
<evidence type="ECO:0000256" key="6">
    <source>
        <dbReference type="PROSITE-ProRule" id="PRU01016"/>
    </source>
</evidence>
<dbReference type="NCBIfam" id="TIGR00675">
    <property type="entry name" value="dcm"/>
    <property type="match status" value="1"/>
</dbReference>
<dbReference type="GO" id="GO:0032259">
    <property type="term" value="P:methylation"/>
    <property type="evidence" value="ECO:0007669"/>
    <property type="project" value="UniProtKB-KW"/>
</dbReference>
<dbReference type="InterPro" id="IPR018117">
    <property type="entry name" value="C5_DNA_meth_AS"/>
</dbReference>
<dbReference type="RefSeq" id="WP_175104417.1">
    <property type="nucleotide sequence ID" value="NZ_CADIKM010000006.1"/>
</dbReference>
<feature type="region of interest" description="Disordered" evidence="9">
    <location>
        <begin position="180"/>
        <end position="200"/>
    </location>
</feature>
<dbReference type="PRINTS" id="PR00105">
    <property type="entry name" value="C5METTRFRASE"/>
</dbReference>
<protein>
    <recommendedName>
        <fullName evidence="8">Cytosine-specific methyltransferase</fullName>
        <ecNumber evidence="8">2.1.1.37</ecNumber>
    </recommendedName>
</protein>
<dbReference type="GO" id="GO:0009307">
    <property type="term" value="P:DNA restriction-modification system"/>
    <property type="evidence" value="ECO:0007669"/>
    <property type="project" value="UniProtKB-KW"/>
</dbReference>
<dbReference type="GO" id="GO:0003886">
    <property type="term" value="F:DNA (cytosine-5-)-methyltransferase activity"/>
    <property type="evidence" value="ECO:0007669"/>
    <property type="project" value="UniProtKB-EC"/>
</dbReference>
<dbReference type="Gene3D" id="3.90.120.10">
    <property type="entry name" value="DNA Methylase, subunit A, domain 2"/>
    <property type="match status" value="1"/>
</dbReference>
<dbReference type="InterPro" id="IPR001525">
    <property type="entry name" value="C5_MeTfrase"/>
</dbReference>
<organism evidence="10 11">
    <name type="scientific">Pararobbsia alpina</name>
    <dbReference type="NCBI Taxonomy" id="621374"/>
    <lineage>
        <taxon>Bacteria</taxon>
        <taxon>Pseudomonadati</taxon>
        <taxon>Pseudomonadota</taxon>
        <taxon>Betaproteobacteria</taxon>
        <taxon>Burkholderiales</taxon>
        <taxon>Burkholderiaceae</taxon>
        <taxon>Pararobbsia</taxon>
    </lineage>
</organism>
<evidence type="ECO:0000313" key="11">
    <source>
        <dbReference type="Proteomes" id="UP000494115"/>
    </source>
</evidence>
<evidence type="ECO:0000256" key="7">
    <source>
        <dbReference type="RuleBase" id="RU000416"/>
    </source>
</evidence>
<dbReference type="SUPFAM" id="SSF53335">
    <property type="entry name" value="S-adenosyl-L-methionine-dependent methyltransferases"/>
    <property type="match status" value="1"/>
</dbReference>
<evidence type="ECO:0000313" key="10">
    <source>
        <dbReference type="EMBL" id="CAB3784446.1"/>
    </source>
</evidence>